<proteinExistence type="predicted"/>
<dbReference type="GO" id="GO:0000156">
    <property type="term" value="F:phosphorelay response regulator activity"/>
    <property type="evidence" value="ECO:0007669"/>
    <property type="project" value="TreeGrafter"/>
</dbReference>
<keyword evidence="5" id="KW-0597">Phosphoprotein</keyword>
<sequence length="725" mass="78662">MGHEDDQDGTGSREERVDHQSLFQALPTPVLVLDSALVIVETNEAYLTATMRRRGELVGRPLFAAFPDNPDDPSASGVRMWGASLQRVLSERVTDVMAIQKYDIPRPGGGFDTRYWAPINAPVFGPDGELRWILHRTEDVTAYVRSRRGEAAPAQDLTAELRARTEQAAAEVFARRELQQRNETLHALLDSLDTAVVGCDTTGRLVLFNEGARRLFGDVIADGVPIGHWTQLRWLFHPDGRRMRGEDVPLVRALRGEQVRDAEIMVWAPAAPRRFFRVNGRPVNGPPGLAAVVALHEVTAHRHAARYKECELEISRLTGRPDPPDEVLSDIVEVIGRTAGWVAVELWLVDDVAQVLRRATGWTEPGFDLPSPAPGPLLPGQGLAGRAWQNSEPVWAADLPADPVAAPPTGDRGPLLAALATPVPSGTAILAVLVCYSDTAEIPDDARTAIMTGVGAHIGEFLARRRAERLTTELDQSRDEYIALVGHELRTPLTSVQAYTEMMLEEPDLTAEQRSMLEVVQRNTDALRGIVVKLLDVAGMRSGHIDMHPQPMDLAPVVHAAVEAARIISTAPVSIDANTPPAAPLHGDPARLRHALDELLSNALTWATPGSTVGVNLHTDAHALTLAVSNTGSRIPADERDRLFDMFFRSDSARHGGIPGTGLGLTIARTIVEQHGGTLSVSEPGEAATTFTIRLPIHQPAPAPDPEQNDGRADGNFETTDTPFA</sequence>
<dbReference type="InterPro" id="IPR050351">
    <property type="entry name" value="BphY/WalK/GraS-like"/>
</dbReference>
<feature type="domain" description="Histidine kinase" evidence="16">
    <location>
        <begin position="484"/>
        <end position="699"/>
    </location>
</feature>
<reference evidence="18" key="1">
    <citation type="submission" date="2021-01" db="EMBL/GenBank/DDBJ databases">
        <title>Whole genome shotgun sequence of Actinoplanes ferrugineus NBRC 15555.</title>
        <authorList>
            <person name="Komaki H."/>
            <person name="Tamura T."/>
        </authorList>
    </citation>
    <scope>NUCLEOTIDE SEQUENCE</scope>
    <source>
        <strain evidence="18">NBRC 15555</strain>
    </source>
</reference>
<dbReference type="InterPro" id="IPR013656">
    <property type="entry name" value="PAS_4"/>
</dbReference>
<evidence type="ECO:0000256" key="11">
    <source>
        <dbReference type="ARBA" id="ARBA00022989"/>
    </source>
</evidence>
<dbReference type="SUPFAM" id="SSF55785">
    <property type="entry name" value="PYP-like sensor domain (PAS domain)"/>
    <property type="match status" value="2"/>
</dbReference>
<dbReference type="Gene3D" id="3.30.565.10">
    <property type="entry name" value="Histidine kinase-like ATPase, C-terminal domain"/>
    <property type="match status" value="1"/>
</dbReference>
<evidence type="ECO:0000259" key="16">
    <source>
        <dbReference type="PROSITE" id="PS50109"/>
    </source>
</evidence>
<dbReference type="GO" id="GO:0000155">
    <property type="term" value="F:phosphorelay sensor kinase activity"/>
    <property type="evidence" value="ECO:0007669"/>
    <property type="project" value="InterPro"/>
</dbReference>
<dbReference type="GO" id="GO:0030295">
    <property type="term" value="F:protein kinase activator activity"/>
    <property type="evidence" value="ECO:0007669"/>
    <property type="project" value="TreeGrafter"/>
</dbReference>
<keyword evidence="11" id="KW-1133">Transmembrane helix</keyword>
<dbReference type="SUPFAM" id="SSF55874">
    <property type="entry name" value="ATPase domain of HSP90 chaperone/DNA topoisomerase II/histidine kinase"/>
    <property type="match status" value="1"/>
</dbReference>
<gene>
    <name evidence="18" type="ORF">Afe05nite_51520</name>
</gene>
<dbReference type="CDD" id="cd00075">
    <property type="entry name" value="HATPase"/>
    <property type="match status" value="1"/>
</dbReference>
<dbReference type="GO" id="GO:0005886">
    <property type="term" value="C:plasma membrane"/>
    <property type="evidence" value="ECO:0007669"/>
    <property type="project" value="UniProtKB-SubCell"/>
</dbReference>
<dbReference type="SUPFAM" id="SSF55781">
    <property type="entry name" value="GAF domain-like"/>
    <property type="match status" value="1"/>
</dbReference>
<keyword evidence="6" id="KW-0808">Transferase</keyword>
<dbReference type="GO" id="GO:0007234">
    <property type="term" value="P:osmosensory signaling via phosphorelay pathway"/>
    <property type="evidence" value="ECO:0007669"/>
    <property type="project" value="TreeGrafter"/>
</dbReference>
<evidence type="ECO:0000256" key="4">
    <source>
        <dbReference type="ARBA" id="ARBA00012438"/>
    </source>
</evidence>
<keyword evidence="7" id="KW-0812">Transmembrane</keyword>
<keyword evidence="10" id="KW-0067">ATP-binding</keyword>
<dbReference type="Gene3D" id="3.30.450.20">
    <property type="entry name" value="PAS domain"/>
    <property type="match status" value="2"/>
</dbReference>
<evidence type="ECO:0000259" key="17">
    <source>
        <dbReference type="PROSITE" id="PS50112"/>
    </source>
</evidence>
<dbReference type="PROSITE" id="PS50112">
    <property type="entry name" value="PAS"/>
    <property type="match status" value="1"/>
</dbReference>
<comment type="subcellular location">
    <subcellularLocation>
        <location evidence="3">Cell membrane</location>
    </subcellularLocation>
    <subcellularLocation>
        <location evidence="2">Membrane</location>
        <topology evidence="2">Multi-pass membrane protein</topology>
    </subcellularLocation>
</comment>
<dbReference type="SMART" id="SM00091">
    <property type="entry name" value="PAS"/>
    <property type="match status" value="2"/>
</dbReference>
<feature type="region of interest" description="Disordered" evidence="15">
    <location>
        <begin position="697"/>
        <end position="725"/>
    </location>
</feature>
<dbReference type="Gene3D" id="3.30.450.40">
    <property type="match status" value="1"/>
</dbReference>
<dbReference type="InterPro" id="IPR036890">
    <property type="entry name" value="HATPase_C_sf"/>
</dbReference>
<dbReference type="InterPro" id="IPR036097">
    <property type="entry name" value="HisK_dim/P_sf"/>
</dbReference>
<dbReference type="Pfam" id="PF08448">
    <property type="entry name" value="PAS_4"/>
    <property type="match status" value="1"/>
</dbReference>
<dbReference type="InterPro" id="IPR000014">
    <property type="entry name" value="PAS"/>
</dbReference>
<dbReference type="InterPro" id="IPR004358">
    <property type="entry name" value="Sig_transdc_His_kin-like_C"/>
</dbReference>
<dbReference type="Gene3D" id="1.10.287.130">
    <property type="match status" value="1"/>
</dbReference>
<evidence type="ECO:0000256" key="8">
    <source>
        <dbReference type="ARBA" id="ARBA00022741"/>
    </source>
</evidence>
<comment type="catalytic activity">
    <reaction evidence="1">
        <text>ATP + protein L-histidine = ADP + protein N-phospho-L-histidine.</text>
        <dbReference type="EC" id="2.7.13.3"/>
    </reaction>
</comment>
<organism evidence="18 19">
    <name type="scientific">Paractinoplanes ferrugineus</name>
    <dbReference type="NCBI Taxonomy" id="113564"/>
    <lineage>
        <taxon>Bacteria</taxon>
        <taxon>Bacillati</taxon>
        <taxon>Actinomycetota</taxon>
        <taxon>Actinomycetes</taxon>
        <taxon>Micromonosporales</taxon>
        <taxon>Micromonosporaceae</taxon>
        <taxon>Paractinoplanes</taxon>
    </lineage>
</organism>
<evidence type="ECO:0000256" key="3">
    <source>
        <dbReference type="ARBA" id="ARBA00004236"/>
    </source>
</evidence>
<keyword evidence="12" id="KW-0902">Two-component regulatory system</keyword>
<dbReference type="Pfam" id="PF13185">
    <property type="entry name" value="GAF_2"/>
    <property type="match status" value="1"/>
</dbReference>
<comment type="caution">
    <text evidence="18">The sequence shown here is derived from an EMBL/GenBank/DDBJ whole genome shotgun (WGS) entry which is preliminary data.</text>
</comment>
<dbReference type="EMBL" id="BOMM01000047">
    <property type="protein sequence ID" value="GIE13312.1"/>
    <property type="molecule type" value="Genomic_DNA"/>
</dbReference>
<evidence type="ECO:0000256" key="7">
    <source>
        <dbReference type="ARBA" id="ARBA00022692"/>
    </source>
</evidence>
<dbReference type="PANTHER" id="PTHR42878:SF7">
    <property type="entry name" value="SENSOR HISTIDINE KINASE GLRK"/>
    <property type="match status" value="1"/>
</dbReference>
<evidence type="ECO:0000256" key="5">
    <source>
        <dbReference type="ARBA" id="ARBA00022553"/>
    </source>
</evidence>
<protein>
    <recommendedName>
        <fullName evidence="14">Sensor-like histidine kinase SenX3</fullName>
        <ecNumber evidence="4">2.7.13.3</ecNumber>
    </recommendedName>
</protein>
<dbReference type="InterPro" id="IPR029016">
    <property type="entry name" value="GAF-like_dom_sf"/>
</dbReference>
<dbReference type="GO" id="GO:0005524">
    <property type="term" value="F:ATP binding"/>
    <property type="evidence" value="ECO:0007669"/>
    <property type="project" value="UniProtKB-KW"/>
</dbReference>
<evidence type="ECO:0000256" key="13">
    <source>
        <dbReference type="ARBA" id="ARBA00023136"/>
    </source>
</evidence>
<dbReference type="Pfam" id="PF00512">
    <property type="entry name" value="HisKA"/>
    <property type="match status" value="1"/>
</dbReference>
<dbReference type="InterPro" id="IPR003018">
    <property type="entry name" value="GAF"/>
</dbReference>
<keyword evidence="8" id="KW-0547">Nucleotide-binding</keyword>
<dbReference type="Pfam" id="PF02518">
    <property type="entry name" value="HATPase_c"/>
    <property type="match status" value="1"/>
</dbReference>
<evidence type="ECO:0000256" key="2">
    <source>
        <dbReference type="ARBA" id="ARBA00004141"/>
    </source>
</evidence>
<evidence type="ECO:0000256" key="14">
    <source>
        <dbReference type="ARBA" id="ARBA00039401"/>
    </source>
</evidence>
<evidence type="ECO:0000256" key="10">
    <source>
        <dbReference type="ARBA" id="ARBA00022840"/>
    </source>
</evidence>
<dbReference type="InterPro" id="IPR003661">
    <property type="entry name" value="HisK_dim/P_dom"/>
</dbReference>
<keyword evidence="19" id="KW-1185">Reference proteome</keyword>
<evidence type="ECO:0000256" key="15">
    <source>
        <dbReference type="SAM" id="MobiDB-lite"/>
    </source>
</evidence>
<dbReference type="Pfam" id="PF13188">
    <property type="entry name" value="PAS_8"/>
    <property type="match status" value="1"/>
</dbReference>
<dbReference type="SMART" id="SM00065">
    <property type="entry name" value="GAF"/>
    <property type="match status" value="1"/>
</dbReference>
<keyword evidence="9" id="KW-0418">Kinase</keyword>
<evidence type="ECO:0000256" key="1">
    <source>
        <dbReference type="ARBA" id="ARBA00000085"/>
    </source>
</evidence>
<dbReference type="PROSITE" id="PS50109">
    <property type="entry name" value="HIS_KIN"/>
    <property type="match status" value="1"/>
</dbReference>
<dbReference type="Proteomes" id="UP000598174">
    <property type="component" value="Unassembled WGS sequence"/>
</dbReference>
<dbReference type="CDD" id="cd00082">
    <property type="entry name" value="HisKA"/>
    <property type="match status" value="1"/>
</dbReference>
<dbReference type="SMART" id="SM00387">
    <property type="entry name" value="HATPase_c"/>
    <property type="match status" value="1"/>
</dbReference>
<feature type="domain" description="PAS" evidence="17">
    <location>
        <begin position="181"/>
        <end position="257"/>
    </location>
</feature>
<dbReference type="EC" id="2.7.13.3" evidence="4"/>
<dbReference type="InterPro" id="IPR005467">
    <property type="entry name" value="His_kinase_dom"/>
</dbReference>
<dbReference type="AlphaFoldDB" id="A0A919J4P9"/>
<evidence type="ECO:0000313" key="18">
    <source>
        <dbReference type="EMBL" id="GIE13312.1"/>
    </source>
</evidence>
<dbReference type="SMART" id="SM00388">
    <property type="entry name" value="HisKA"/>
    <property type="match status" value="1"/>
</dbReference>
<dbReference type="PRINTS" id="PR00344">
    <property type="entry name" value="BCTRLSENSOR"/>
</dbReference>
<dbReference type="InterPro" id="IPR003594">
    <property type="entry name" value="HATPase_dom"/>
</dbReference>
<dbReference type="PANTHER" id="PTHR42878">
    <property type="entry name" value="TWO-COMPONENT HISTIDINE KINASE"/>
    <property type="match status" value="1"/>
</dbReference>
<keyword evidence="13" id="KW-0472">Membrane</keyword>
<evidence type="ECO:0000256" key="9">
    <source>
        <dbReference type="ARBA" id="ARBA00022777"/>
    </source>
</evidence>
<evidence type="ECO:0000256" key="12">
    <source>
        <dbReference type="ARBA" id="ARBA00023012"/>
    </source>
</evidence>
<dbReference type="RefSeq" id="WP_203819753.1">
    <property type="nucleotide sequence ID" value="NZ_BAAABP010000052.1"/>
</dbReference>
<evidence type="ECO:0000313" key="19">
    <source>
        <dbReference type="Proteomes" id="UP000598174"/>
    </source>
</evidence>
<name>A0A919J4P9_9ACTN</name>
<evidence type="ECO:0000256" key="6">
    <source>
        <dbReference type="ARBA" id="ARBA00022679"/>
    </source>
</evidence>
<accession>A0A919J4P9</accession>
<dbReference type="InterPro" id="IPR035965">
    <property type="entry name" value="PAS-like_dom_sf"/>
</dbReference>
<dbReference type="SUPFAM" id="SSF47384">
    <property type="entry name" value="Homodimeric domain of signal transducing histidine kinase"/>
    <property type="match status" value="1"/>
</dbReference>